<accession>A0A1Y1HS50</accession>
<organism evidence="2 3">
    <name type="scientific">Klebsormidium nitens</name>
    <name type="common">Green alga</name>
    <name type="synonym">Ulothrix nitens</name>
    <dbReference type="NCBI Taxonomy" id="105231"/>
    <lineage>
        <taxon>Eukaryota</taxon>
        <taxon>Viridiplantae</taxon>
        <taxon>Streptophyta</taxon>
        <taxon>Klebsormidiophyceae</taxon>
        <taxon>Klebsormidiales</taxon>
        <taxon>Klebsormidiaceae</taxon>
        <taxon>Klebsormidium</taxon>
    </lineage>
</organism>
<reference evidence="2 3" key="1">
    <citation type="journal article" date="2014" name="Nat. Commun.">
        <title>Klebsormidium flaccidum genome reveals primary factors for plant terrestrial adaptation.</title>
        <authorList>
            <person name="Hori K."/>
            <person name="Maruyama F."/>
            <person name="Fujisawa T."/>
            <person name="Togashi T."/>
            <person name="Yamamoto N."/>
            <person name="Seo M."/>
            <person name="Sato S."/>
            <person name="Yamada T."/>
            <person name="Mori H."/>
            <person name="Tajima N."/>
            <person name="Moriyama T."/>
            <person name="Ikeuchi M."/>
            <person name="Watanabe M."/>
            <person name="Wada H."/>
            <person name="Kobayashi K."/>
            <person name="Saito M."/>
            <person name="Masuda T."/>
            <person name="Sasaki-Sekimoto Y."/>
            <person name="Mashiguchi K."/>
            <person name="Awai K."/>
            <person name="Shimojima M."/>
            <person name="Masuda S."/>
            <person name="Iwai M."/>
            <person name="Nobusawa T."/>
            <person name="Narise T."/>
            <person name="Kondo S."/>
            <person name="Saito H."/>
            <person name="Sato R."/>
            <person name="Murakawa M."/>
            <person name="Ihara Y."/>
            <person name="Oshima-Yamada Y."/>
            <person name="Ohtaka K."/>
            <person name="Satoh M."/>
            <person name="Sonobe K."/>
            <person name="Ishii M."/>
            <person name="Ohtani R."/>
            <person name="Kanamori-Sato M."/>
            <person name="Honoki R."/>
            <person name="Miyazaki D."/>
            <person name="Mochizuki H."/>
            <person name="Umetsu J."/>
            <person name="Higashi K."/>
            <person name="Shibata D."/>
            <person name="Kamiya Y."/>
            <person name="Sato N."/>
            <person name="Nakamura Y."/>
            <person name="Tabata S."/>
            <person name="Ida S."/>
            <person name="Kurokawa K."/>
            <person name="Ohta H."/>
        </authorList>
    </citation>
    <scope>NUCLEOTIDE SEQUENCE [LARGE SCALE GENOMIC DNA]</scope>
    <source>
        <strain evidence="2 3">NIES-2285</strain>
    </source>
</reference>
<gene>
    <name evidence="2" type="ORF">KFL_000580370</name>
</gene>
<evidence type="ECO:0000313" key="2">
    <source>
        <dbReference type="EMBL" id="GAQ80642.1"/>
    </source>
</evidence>
<evidence type="ECO:0000256" key="1">
    <source>
        <dbReference type="SAM" id="MobiDB-lite"/>
    </source>
</evidence>
<sequence>MVTFERLFQLLFAAKDHSGFLFFEEGQQFFETLYNYKKGNSDRIRALQLKGGSQWTRELVGDQEERSCPFTHVPITGYTQPEPLMREVSKTPNDGLLNRWTTVFPEPVFPAFEDLDISADFNLVAEDDEKVQTWFFRIWQLTHDTFGGVVRREWILCGRAKEVYAEGFNNIQAVLRKLYDKNQLHKAGLIAKTKGEALQTAAIFHVLELVSDPTYPENLVFPDAVLEVSEDSVRYAWNYVNLTTKQRVYFENDSAVTKVCSEVLKWDLPGTKDDDADDSDSEASDDDGSRYLGVMDKQLRRVFLDFREETIGRTEVGKTRKFGNVPDIDELFAYASSAENDG</sequence>
<dbReference type="Proteomes" id="UP000054558">
    <property type="component" value="Unassembled WGS sequence"/>
</dbReference>
<name>A0A1Y1HS50_KLENI</name>
<keyword evidence="3" id="KW-1185">Reference proteome</keyword>
<protein>
    <submittedName>
        <fullName evidence="2">Uncharacterized protein</fullName>
    </submittedName>
</protein>
<dbReference type="AlphaFoldDB" id="A0A1Y1HS50"/>
<evidence type="ECO:0000313" key="3">
    <source>
        <dbReference type="Proteomes" id="UP000054558"/>
    </source>
</evidence>
<feature type="compositionally biased region" description="Acidic residues" evidence="1">
    <location>
        <begin position="274"/>
        <end position="286"/>
    </location>
</feature>
<proteinExistence type="predicted"/>
<feature type="region of interest" description="Disordered" evidence="1">
    <location>
        <begin position="271"/>
        <end position="290"/>
    </location>
</feature>
<dbReference type="EMBL" id="DF237007">
    <property type="protein sequence ID" value="GAQ80642.1"/>
    <property type="molecule type" value="Genomic_DNA"/>
</dbReference>